<dbReference type="SUPFAM" id="SSF161098">
    <property type="entry name" value="MetI-like"/>
    <property type="match status" value="1"/>
</dbReference>
<dbReference type="InterPro" id="IPR000515">
    <property type="entry name" value="MetI-like"/>
</dbReference>
<keyword evidence="2 7" id="KW-0813">Transport</keyword>
<keyword evidence="3" id="KW-1003">Cell membrane</keyword>
<feature type="transmembrane region" description="Helical" evidence="7">
    <location>
        <begin position="134"/>
        <end position="156"/>
    </location>
</feature>
<name>A0ABN2U1Q3_9ACTN</name>
<dbReference type="InterPro" id="IPR035906">
    <property type="entry name" value="MetI-like_sf"/>
</dbReference>
<feature type="transmembrane region" description="Helical" evidence="7">
    <location>
        <begin position="280"/>
        <end position="299"/>
    </location>
</feature>
<evidence type="ECO:0000256" key="1">
    <source>
        <dbReference type="ARBA" id="ARBA00004651"/>
    </source>
</evidence>
<gene>
    <name evidence="9" type="ORF">GCM10009839_25210</name>
</gene>
<evidence type="ECO:0000259" key="8">
    <source>
        <dbReference type="PROSITE" id="PS50928"/>
    </source>
</evidence>
<dbReference type="RefSeq" id="WP_344665724.1">
    <property type="nucleotide sequence ID" value="NZ_BAAAQN010000011.1"/>
</dbReference>
<evidence type="ECO:0000256" key="7">
    <source>
        <dbReference type="RuleBase" id="RU363032"/>
    </source>
</evidence>
<dbReference type="InterPro" id="IPR045621">
    <property type="entry name" value="BPD_transp_1_N"/>
</dbReference>
<sequence>MTAYVARRLLAGLVLVLAVSVVSFALMYLSGADIARHILGDNASNEQVHAKAVELGLDRPLPSRYGTWLNAALHGDLGLSWTSGETVTSALQTRAQVTLSLVAGATVVSALLSVALGVTAAVRGGWLDRALQAVSLLGIALPGFLIALFLVSAFALHLHWFPATGYTQPSDSVGDWLRSIALPIAALSVGATVNLTQQIRGAVLDGLGQEWVRTLRARGLPFRRIVLRHVLRGAAGPALSVLGLQFIGLIGGTVVIEQVYAIPGIGQLAVGASVQGDIPLVMGLVVATGILVVLVNLAVDVAQYALNPKVRLS</sequence>
<feature type="transmembrane region" description="Helical" evidence="7">
    <location>
        <begin position="238"/>
        <end position="260"/>
    </location>
</feature>
<evidence type="ECO:0000256" key="4">
    <source>
        <dbReference type="ARBA" id="ARBA00022692"/>
    </source>
</evidence>
<keyword evidence="4 7" id="KW-0812">Transmembrane</keyword>
<dbReference type="CDD" id="cd06261">
    <property type="entry name" value="TM_PBP2"/>
    <property type="match status" value="1"/>
</dbReference>
<evidence type="ECO:0000256" key="6">
    <source>
        <dbReference type="ARBA" id="ARBA00023136"/>
    </source>
</evidence>
<comment type="similarity">
    <text evidence="7">Belongs to the binding-protein-dependent transport system permease family.</text>
</comment>
<reference evidence="9 10" key="1">
    <citation type="journal article" date="2019" name="Int. J. Syst. Evol. Microbiol.">
        <title>The Global Catalogue of Microorganisms (GCM) 10K type strain sequencing project: providing services to taxonomists for standard genome sequencing and annotation.</title>
        <authorList>
            <consortium name="The Broad Institute Genomics Platform"/>
            <consortium name="The Broad Institute Genome Sequencing Center for Infectious Disease"/>
            <person name="Wu L."/>
            <person name="Ma J."/>
        </authorList>
    </citation>
    <scope>NUCLEOTIDE SEQUENCE [LARGE SCALE GENOMIC DNA]</scope>
    <source>
        <strain evidence="9 10">JCM 16014</strain>
    </source>
</reference>
<evidence type="ECO:0000256" key="3">
    <source>
        <dbReference type="ARBA" id="ARBA00022475"/>
    </source>
</evidence>
<protein>
    <submittedName>
        <fullName evidence="9">ABC transporter permease</fullName>
    </submittedName>
</protein>
<proteinExistence type="inferred from homology"/>
<feature type="domain" description="ABC transmembrane type-1" evidence="8">
    <location>
        <begin position="95"/>
        <end position="303"/>
    </location>
</feature>
<dbReference type="Pfam" id="PF00528">
    <property type="entry name" value="BPD_transp_1"/>
    <property type="match status" value="1"/>
</dbReference>
<dbReference type="PANTHER" id="PTHR43163:SF6">
    <property type="entry name" value="DIPEPTIDE TRANSPORT SYSTEM PERMEASE PROTEIN DPPB-RELATED"/>
    <property type="match status" value="1"/>
</dbReference>
<keyword evidence="5 7" id="KW-1133">Transmembrane helix</keyword>
<evidence type="ECO:0000256" key="5">
    <source>
        <dbReference type="ARBA" id="ARBA00022989"/>
    </source>
</evidence>
<keyword evidence="6 7" id="KW-0472">Membrane</keyword>
<dbReference type="PANTHER" id="PTHR43163">
    <property type="entry name" value="DIPEPTIDE TRANSPORT SYSTEM PERMEASE PROTEIN DPPB-RELATED"/>
    <property type="match status" value="1"/>
</dbReference>
<feature type="transmembrane region" description="Helical" evidence="7">
    <location>
        <begin position="9"/>
        <end position="29"/>
    </location>
</feature>
<dbReference type="Gene3D" id="1.10.3720.10">
    <property type="entry name" value="MetI-like"/>
    <property type="match status" value="1"/>
</dbReference>
<comment type="caution">
    <text evidence="9">The sequence shown here is derived from an EMBL/GenBank/DDBJ whole genome shotgun (WGS) entry which is preliminary data.</text>
</comment>
<evidence type="ECO:0000256" key="2">
    <source>
        <dbReference type="ARBA" id="ARBA00022448"/>
    </source>
</evidence>
<organism evidence="9 10">
    <name type="scientific">Catenulispora yoronensis</name>
    <dbReference type="NCBI Taxonomy" id="450799"/>
    <lineage>
        <taxon>Bacteria</taxon>
        <taxon>Bacillati</taxon>
        <taxon>Actinomycetota</taxon>
        <taxon>Actinomycetes</taxon>
        <taxon>Catenulisporales</taxon>
        <taxon>Catenulisporaceae</taxon>
        <taxon>Catenulispora</taxon>
    </lineage>
</organism>
<accession>A0ABN2U1Q3</accession>
<dbReference type="Pfam" id="PF19300">
    <property type="entry name" value="BPD_transp_1_N"/>
    <property type="match status" value="1"/>
</dbReference>
<dbReference type="EMBL" id="BAAAQN010000011">
    <property type="protein sequence ID" value="GAA2025879.1"/>
    <property type="molecule type" value="Genomic_DNA"/>
</dbReference>
<evidence type="ECO:0000313" key="9">
    <source>
        <dbReference type="EMBL" id="GAA2025879.1"/>
    </source>
</evidence>
<dbReference type="Proteomes" id="UP001500751">
    <property type="component" value="Unassembled WGS sequence"/>
</dbReference>
<comment type="subcellular location">
    <subcellularLocation>
        <location evidence="1 7">Cell membrane</location>
        <topology evidence="1 7">Multi-pass membrane protein</topology>
    </subcellularLocation>
</comment>
<keyword evidence="10" id="KW-1185">Reference proteome</keyword>
<feature type="transmembrane region" description="Helical" evidence="7">
    <location>
        <begin position="101"/>
        <end position="122"/>
    </location>
</feature>
<evidence type="ECO:0000313" key="10">
    <source>
        <dbReference type="Proteomes" id="UP001500751"/>
    </source>
</evidence>
<feature type="transmembrane region" description="Helical" evidence="7">
    <location>
        <begin position="176"/>
        <end position="195"/>
    </location>
</feature>
<dbReference type="PROSITE" id="PS50928">
    <property type="entry name" value="ABC_TM1"/>
    <property type="match status" value="1"/>
</dbReference>